<evidence type="ECO:0000313" key="2">
    <source>
        <dbReference type="Proteomes" id="UP000051952"/>
    </source>
</evidence>
<gene>
    <name evidence="1" type="ORF">BSAL_45920</name>
</gene>
<dbReference type="Gene3D" id="1.25.40.20">
    <property type="entry name" value="Ankyrin repeat-containing domain"/>
    <property type="match status" value="1"/>
</dbReference>
<dbReference type="AlphaFoldDB" id="A0A0S4JUJ6"/>
<proteinExistence type="predicted"/>
<accession>A0A0S4JUJ6</accession>
<reference evidence="2" key="1">
    <citation type="submission" date="2015-09" db="EMBL/GenBank/DDBJ databases">
        <authorList>
            <consortium name="Pathogen Informatics"/>
        </authorList>
    </citation>
    <scope>NUCLEOTIDE SEQUENCE [LARGE SCALE GENOMIC DNA]</scope>
    <source>
        <strain evidence="2">Lake Konstanz</strain>
    </source>
</reference>
<dbReference type="EMBL" id="CYKH01002213">
    <property type="protein sequence ID" value="CUG93969.1"/>
    <property type="molecule type" value="Genomic_DNA"/>
</dbReference>
<organism evidence="1 2">
    <name type="scientific">Bodo saltans</name>
    <name type="common">Flagellated protozoan</name>
    <dbReference type="NCBI Taxonomy" id="75058"/>
    <lineage>
        <taxon>Eukaryota</taxon>
        <taxon>Discoba</taxon>
        <taxon>Euglenozoa</taxon>
        <taxon>Kinetoplastea</taxon>
        <taxon>Metakinetoplastina</taxon>
        <taxon>Eubodonida</taxon>
        <taxon>Bodonidae</taxon>
        <taxon>Bodo</taxon>
    </lineage>
</organism>
<evidence type="ECO:0008006" key="3">
    <source>
        <dbReference type="Google" id="ProtNLM"/>
    </source>
</evidence>
<dbReference type="VEuPathDB" id="TriTrypDB:BSAL_45920"/>
<protein>
    <recommendedName>
        <fullName evidence="3">Ankyrin repeat protein</fullName>
    </recommendedName>
</protein>
<dbReference type="OrthoDB" id="416222at2759"/>
<evidence type="ECO:0000313" key="1">
    <source>
        <dbReference type="EMBL" id="CUG93969.1"/>
    </source>
</evidence>
<dbReference type="SUPFAM" id="SSF48403">
    <property type="entry name" value="Ankyrin repeat"/>
    <property type="match status" value="1"/>
</dbReference>
<dbReference type="Proteomes" id="UP000051952">
    <property type="component" value="Unassembled WGS sequence"/>
</dbReference>
<keyword evidence="2" id="KW-1185">Reference proteome</keyword>
<name>A0A0S4JUJ6_BODSA</name>
<sequence length="112" mass="12490">AELHLRLPGLFVSVFSRACREGDLVTVKHLLQRNRIRNVNQVQSDNTNALQQASARNHPDVVQHLLEVPGIGHSVSYVFPGKGTVLDIAKSLKRDSKIISMLEGFGDDFMDR</sequence>
<dbReference type="InterPro" id="IPR036770">
    <property type="entry name" value="Ankyrin_rpt-contain_sf"/>
</dbReference>
<feature type="non-terminal residue" evidence="1">
    <location>
        <position position="1"/>
    </location>
</feature>